<dbReference type="InterPro" id="IPR035937">
    <property type="entry name" value="FPG_N"/>
</dbReference>
<evidence type="ECO:0000256" key="9">
    <source>
        <dbReference type="ARBA" id="ARBA00023204"/>
    </source>
</evidence>
<sequence>MLEFPEVLTIAEQLNNHVVGKRINNVLPPSKEHKFCWYNGEPAKYDAAIKGREIESVEGFGIFVEITFSNGYKLCFNDGVNVRLESSEKDLKNYQLLIELDDSSNLVFTVAMYGGIFLHDGSYDNEYYLKSKHAISPFSPEFKEKYHKILMDSKPNLSAKAFLATEQRFPGIGNGVLQDILFTAGIHPKRKISTFSDSDKENLLDCIITVLQDMVENGGRDIEKDIFGRKGGYKVCMSKNTIKSNCPKCGGQIIKESYLGGSVYYCPLCQPLIKE</sequence>
<dbReference type="GO" id="GO:0006284">
    <property type="term" value="P:base-excision repair"/>
    <property type="evidence" value="ECO:0007669"/>
    <property type="project" value="InterPro"/>
</dbReference>
<dbReference type="EMBL" id="FOWD01000003">
    <property type="protein sequence ID" value="SFN86232.1"/>
    <property type="molecule type" value="Genomic_DNA"/>
</dbReference>
<dbReference type="GO" id="GO:0008270">
    <property type="term" value="F:zinc ion binding"/>
    <property type="evidence" value="ECO:0007669"/>
    <property type="project" value="UniProtKB-KW"/>
</dbReference>
<dbReference type="OrthoDB" id="9800855at2"/>
<keyword evidence="6" id="KW-0378">Hydrolase</keyword>
<evidence type="ECO:0000256" key="10">
    <source>
        <dbReference type="ARBA" id="ARBA00023239"/>
    </source>
</evidence>
<proteinExistence type="inferred from homology"/>
<dbReference type="Pfam" id="PF01149">
    <property type="entry name" value="Fapy_DNA_glyco"/>
    <property type="match status" value="1"/>
</dbReference>
<evidence type="ECO:0000313" key="15">
    <source>
        <dbReference type="EMBL" id="SFN86232.1"/>
    </source>
</evidence>
<keyword evidence="8" id="KW-0238">DNA-binding</keyword>
<evidence type="ECO:0000256" key="1">
    <source>
        <dbReference type="ARBA" id="ARBA00001668"/>
    </source>
</evidence>
<dbReference type="PROSITE" id="PS51066">
    <property type="entry name" value="ZF_FPG_2"/>
    <property type="match status" value="1"/>
</dbReference>
<comment type="catalytic activity">
    <reaction evidence="1">
        <text>Hydrolysis of DNA containing ring-opened 7-methylguanine residues, releasing 2,6-diamino-4-hydroxy-5-(N-methyl)formamidopyrimidine.</text>
        <dbReference type="EC" id="3.2.2.23"/>
    </reaction>
</comment>
<dbReference type="GO" id="GO:0003684">
    <property type="term" value="F:damaged DNA binding"/>
    <property type="evidence" value="ECO:0007669"/>
    <property type="project" value="InterPro"/>
</dbReference>
<dbReference type="InterPro" id="IPR015886">
    <property type="entry name" value="H2TH_FPG"/>
</dbReference>
<comment type="similarity">
    <text evidence="2">Belongs to the FPG family.</text>
</comment>
<evidence type="ECO:0000313" key="16">
    <source>
        <dbReference type="Proteomes" id="UP000198806"/>
    </source>
</evidence>
<accession>A0A1I5CHD2</accession>
<keyword evidence="9" id="KW-0234">DNA repair</keyword>
<dbReference type="SUPFAM" id="SSF57716">
    <property type="entry name" value="Glucocorticoid receptor-like (DNA-binding domain)"/>
    <property type="match status" value="1"/>
</dbReference>
<dbReference type="InterPro" id="IPR010979">
    <property type="entry name" value="Ribosomal_uS13-like_H2TH"/>
</dbReference>
<dbReference type="Proteomes" id="UP000198806">
    <property type="component" value="Unassembled WGS sequence"/>
</dbReference>
<evidence type="ECO:0000256" key="4">
    <source>
        <dbReference type="ARBA" id="ARBA00022763"/>
    </source>
</evidence>
<keyword evidence="16" id="KW-1185">Reference proteome</keyword>
<evidence type="ECO:0000256" key="12">
    <source>
        <dbReference type="ARBA" id="ARBA00023295"/>
    </source>
</evidence>
<dbReference type="SMART" id="SM01232">
    <property type="entry name" value="H2TH"/>
    <property type="match status" value="1"/>
</dbReference>
<dbReference type="InterPro" id="IPR000214">
    <property type="entry name" value="Znf_DNA_glyclase/AP_lyase"/>
</dbReference>
<name>A0A1I5CHD2_9FIRM</name>
<evidence type="ECO:0000256" key="13">
    <source>
        <dbReference type="PROSITE-ProRule" id="PRU00391"/>
    </source>
</evidence>
<dbReference type="AlphaFoldDB" id="A0A1I5CHD2"/>
<dbReference type="GO" id="GO:0003906">
    <property type="term" value="F:DNA-(apurinic or apyrimidinic site) endonuclease activity"/>
    <property type="evidence" value="ECO:0007669"/>
    <property type="project" value="InterPro"/>
</dbReference>
<keyword evidence="4" id="KW-0227">DNA damage</keyword>
<dbReference type="SUPFAM" id="SSF46946">
    <property type="entry name" value="S13-like H2TH domain"/>
    <property type="match status" value="1"/>
</dbReference>
<reference evidence="15 16" key="1">
    <citation type="submission" date="2016-10" db="EMBL/GenBank/DDBJ databases">
        <authorList>
            <person name="de Groot N.N."/>
        </authorList>
    </citation>
    <scope>NUCLEOTIDE SEQUENCE [LARGE SCALE GENOMIC DNA]</scope>
    <source>
        <strain evidence="15 16">DSM 1283</strain>
    </source>
</reference>
<protein>
    <submittedName>
        <fullName evidence="15">Formamidopyrimidine-DNA glycosylase</fullName>
    </submittedName>
</protein>
<dbReference type="SUPFAM" id="SSF81624">
    <property type="entry name" value="N-terminal domain of MutM-like DNA repair proteins"/>
    <property type="match status" value="1"/>
</dbReference>
<feature type="domain" description="FPG-type" evidence="14">
    <location>
        <begin position="225"/>
        <end position="271"/>
    </location>
</feature>
<keyword evidence="12" id="KW-0326">Glycosidase</keyword>
<evidence type="ECO:0000256" key="7">
    <source>
        <dbReference type="ARBA" id="ARBA00022833"/>
    </source>
</evidence>
<keyword evidence="11" id="KW-0511">Multifunctional enzyme</keyword>
<dbReference type="RefSeq" id="WP_091684180.1">
    <property type="nucleotide sequence ID" value="NZ_BAABFM010000006.1"/>
</dbReference>
<evidence type="ECO:0000259" key="14">
    <source>
        <dbReference type="PROSITE" id="PS51066"/>
    </source>
</evidence>
<keyword evidence="3" id="KW-0479">Metal-binding</keyword>
<evidence type="ECO:0000256" key="6">
    <source>
        <dbReference type="ARBA" id="ARBA00022801"/>
    </source>
</evidence>
<dbReference type="GO" id="GO:0016829">
    <property type="term" value="F:lyase activity"/>
    <property type="evidence" value="ECO:0007669"/>
    <property type="project" value="UniProtKB-KW"/>
</dbReference>
<dbReference type="PANTHER" id="PTHR22993:SF9">
    <property type="entry name" value="FORMAMIDOPYRIMIDINE-DNA GLYCOSYLASE"/>
    <property type="match status" value="1"/>
</dbReference>
<gene>
    <name evidence="15" type="ORF">SAMN04489757_10355</name>
</gene>
<evidence type="ECO:0000256" key="3">
    <source>
        <dbReference type="ARBA" id="ARBA00022723"/>
    </source>
</evidence>
<dbReference type="GO" id="GO:0034039">
    <property type="term" value="F:8-oxo-7,8-dihydroguanine DNA N-glycosylase activity"/>
    <property type="evidence" value="ECO:0007669"/>
    <property type="project" value="TreeGrafter"/>
</dbReference>
<dbReference type="Gene3D" id="1.10.8.50">
    <property type="match status" value="1"/>
</dbReference>
<dbReference type="PANTHER" id="PTHR22993">
    <property type="entry name" value="FORMAMIDOPYRIMIDINE-DNA GLYCOSYLASE"/>
    <property type="match status" value="1"/>
</dbReference>
<dbReference type="Gene3D" id="3.20.190.10">
    <property type="entry name" value="MutM-like, N-terminal"/>
    <property type="match status" value="1"/>
</dbReference>
<keyword evidence="10" id="KW-0456">Lyase</keyword>
<keyword evidence="7" id="KW-0862">Zinc</keyword>
<evidence type="ECO:0000256" key="5">
    <source>
        <dbReference type="ARBA" id="ARBA00022771"/>
    </source>
</evidence>
<keyword evidence="5 13" id="KW-0863">Zinc-finger</keyword>
<evidence type="ECO:0000256" key="2">
    <source>
        <dbReference type="ARBA" id="ARBA00009409"/>
    </source>
</evidence>
<organism evidence="15 16">
    <name type="scientific">Anaerocolumna aminovalerica</name>
    <dbReference type="NCBI Taxonomy" id="1527"/>
    <lineage>
        <taxon>Bacteria</taxon>
        <taxon>Bacillati</taxon>
        <taxon>Bacillota</taxon>
        <taxon>Clostridia</taxon>
        <taxon>Lachnospirales</taxon>
        <taxon>Lachnospiraceae</taxon>
        <taxon>Anaerocolumna</taxon>
    </lineage>
</organism>
<evidence type="ECO:0000256" key="11">
    <source>
        <dbReference type="ARBA" id="ARBA00023268"/>
    </source>
</evidence>
<dbReference type="InterPro" id="IPR012319">
    <property type="entry name" value="FPG_cat"/>
</dbReference>
<evidence type="ECO:0000256" key="8">
    <source>
        <dbReference type="ARBA" id="ARBA00023125"/>
    </source>
</evidence>
<dbReference type="STRING" id="1527.SAMN04489757_10355"/>